<sequence>MDSWTSPATVAHRGSSDADERRAQVLEILTQAVNARMRELGYEPDMPEKLAEIERLAQDLQEENKQLRDKSGDIWHEKQALVDQLSILESRVKALDAENSTLSARYASLNAFHSALRGRYEELNAEHSASCSRYKDLDAEYAALEVRLRLVSEVIEDRDAEATFLKKLLGEAEQREGIAKERHADEIQRLQDELTELQQKYAEWVTSLPTSLVEPDVAEDQTMHSDALDQFLRETSEDTQATSTLSDDAATLDAREPTPSCTHQGWTVPPPASPAAASEPMTVTEDCLRETSPAVWSISQPIDFPLPPPSPSVDRPDGVALDDVVLPDSTEDAEVEHLILEDAEAEEANYADAAIASFVAAFTSYVEQAFEEEQEGSGRLMCLLCKCVRGMLLRDLKLTNPVRRTGIVTTNSEAQSRHLYLSTRLRRRSSSTAQSITPRRCSCSVRVRW</sequence>
<keyword evidence="2" id="KW-1185">Reference proteome</keyword>
<evidence type="ECO:0000313" key="1">
    <source>
        <dbReference type="EMBL" id="KAI0068587.1"/>
    </source>
</evidence>
<accession>A0ACB8TJG3</accession>
<protein>
    <submittedName>
        <fullName evidence="1">Uncharacterized protein</fullName>
    </submittedName>
</protein>
<organism evidence="1 2">
    <name type="scientific">Artomyces pyxidatus</name>
    <dbReference type="NCBI Taxonomy" id="48021"/>
    <lineage>
        <taxon>Eukaryota</taxon>
        <taxon>Fungi</taxon>
        <taxon>Dikarya</taxon>
        <taxon>Basidiomycota</taxon>
        <taxon>Agaricomycotina</taxon>
        <taxon>Agaricomycetes</taxon>
        <taxon>Russulales</taxon>
        <taxon>Auriscalpiaceae</taxon>
        <taxon>Artomyces</taxon>
    </lineage>
</organism>
<gene>
    <name evidence="1" type="ORF">BV25DRAFT_15924</name>
</gene>
<reference evidence="1" key="2">
    <citation type="journal article" date="2022" name="New Phytol.">
        <title>Evolutionary transition to the ectomycorrhizal habit in the genomes of a hyperdiverse lineage of mushroom-forming fungi.</title>
        <authorList>
            <person name="Looney B."/>
            <person name="Miyauchi S."/>
            <person name="Morin E."/>
            <person name="Drula E."/>
            <person name="Courty P.E."/>
            <person name="Kohler A."/>
            <person name="Kuo A."/>
            <person name="LaButti K."/>
            <person name="Pangilinan J."/>
            <person name="Lipzen A."/>
            <person name="Riley R."/>
            <person name="Andreopoulos W."/>
            <person name="He G."/>
            <person name="Johnson J."/>
            <person name="Nolan M."/>
            <person name="Tritt A."/>
            <person name="Barry K.W."/>
            <person name="Grigoriev I.V."/>
            <person name="Nagy L.G."/>
            <person name="Hibbett D."/>
            <person name="Henrissat B."/>
            <person name="Matheny P.B."/>
            <person name="Labbe J."/>
            <person name="Martin F.M."/>
        </authorList>
    </citation>
    <scope>NUCLEOTIDE SEQUENCE</scope>
    <source>
        <strain evidence="1">HHB10654</strain>
    </source>
</reference>
<dbReference type="Proteomes" id="UP000814140">
    <property type="component" value="Unassembled WGS sequence"/>
</dbReference>
<proteinExistence type="predicted"/>
<reference evidence="1" key="1">
    <citation type="submission" date="2021-03" db="EMBL/GenBank/DDBJ databases">
        <authorList>
            <consortium name="DOE Joint Genome Institute"/>
            <person name="Ahrendt S."/>
            <person name="Looney B.P."/>
            <person name="Miyauchi S."/>
            <person name="Morin E."/>
            <person name="Drula E."/>
            <person name="Courty P.E."/>
            <person name="Chicoki N."/>
            <person name="Fauchery L."/>
            <person name="Kohler A."/>
            <person name="Kuo A."/>
            <person name="Labutti K."/>
            <person name="Pangilinan J."/>
            <person name="Lipzen A."/>
            <person name="Riley R."/>
            <person name="Andreopoulos W."/>
            <person name="He G."/>
            <person name="Johnson J."/>
            <person name="Barry K.W."/>
            <person name="Grigoriev I.V."/>
            <person name="Nagy L."/>
            <person name="Hibbett D."/>
            <person name="Henrissat B."/>
            <person name="Matheny P.B."/>
            <person name="Labbe J."/>
            <person name="Martin F."/>
        </authorList>
    </citation>
    <scope>NUCLEOTIDE SEQUENCE</scope>
    <source>
        <strain evidence="1">HHB10654</strain>
    </source>
</reference>
<evidence type="ECO:0000313" key="2">
    <source>
        <dbReference type="Proteomes" id="UP000814140"/>
    </source>
</evidence>
<comment type="caution">
    <text evidence="1">The sequence shown here is derived from an EMBL/GenBank/DDBJ whole genome shotgun (WGS) entry which is preliminary data.</text>
</comment>
<dbReference type="EMBL" id="MU277187">
    <property type="protein sequence ID" value="KAI0068587.1"/>
    <property type="molecule type" value="Genomic_DNA"/>
</dbReference>
<name>A0ACB8TJG3_9AGAM</name>